<proteinExistence type="predicted"/>
<dbReference type="Pfam" id="PF13592">
    <property type="entry name" value="HTH_33"/>
    <property type="match status" value="1"/>
</dbReference>
<dbReference type="AlphaFoldDB" id="A0A0C3P764"/>
<dbReference type="STRING" id="870435.A0A0C3P764"/>
<name>A0A0C3P764_PISTI</name>
<sequence>MPQGQKISPELQWAIVRLSSIIGKDHIAAGLDLSIRTVRHVLSHFDAHGTIPYLPPMEALSDEGKKKGNRHLRDADVEFLLGTIQKVPDLYLDELQEVLATTAGVEVSRSTVWRTLHRAGFTMKK</sequence>
<gene>
    <name evidence="2" type="ORF">M404DRAFT_104481</name>
</gene>
<accession>A0A0C3P764</accession>
<dbReference type="InParanoid" id="A0A0C3P764"/>
<feature type="domain" description="Winged helix-turn helix" evidence="1">
    <location>
        <begin position="92"/>
        <end position="125"/>
    </location>
</feature>
<reference evidence="2 3" key="1">
    <citation type="submission" date="2014-04" db="EMBL/GenBank/DDBJ databases">
        <authorList>
            <consortium name="DOE Joint Genome Institute"/>
            <person name="Kuo A."/>
            <person name="Kohler A."/>
            <person name="Costa M.D."/>
            <person name="Nagy L.G."/>
            <person name="Floudas D."/>
            <person name="Copeland A."/>
            <person name="Barry K.W."/>
            <person name="Cichocki N."/>
            <person name="Veneault-Fourrey C."/>
            <person name="LaButti K."/>
            <person name="Lindquist E.A."/>
            <person name="Lipzen A."/>
            <person name="Lundell T."/>
            <person name="Morin E."/>
            <person name="Murat C."/>
            <person name="Sun H."/>
            <person name="Tunlid A."/>
            <person name="Henrissat B."/>
            <person name="Grigoriev I.V."/>
            <person name="Hibbett D.S."/>
            <person name="Martin F."/>
            <person name="Nordberg H.P."/>
            <person name="Cantor M.N."/>
            <person name="Hua S.X."/>
        </authorList>
    </citation>
    <scope>NUCLEOTIDE SEQUENCE [LARGE SCALE GENOMIC DNA]</scope>
    <source>
        <strain evidence="2 3">Marx 270</strain>
    </source>
</reference>
<dbReference type="EMBL" id="KN831955">
    <property type="protein sequence ID" value="KIO09220.1"/>
    <property type="molecule type" value="Genomic_DNA"/>
</dbReference>
<dbReference type="Proteomes" id="UP000054217">
    <property type="component" value="Unassembled WGS sequence"/>
</dbReference>
<evidence type="ECO:0000313" key="3">
    <source>
        <dbReference type="Proteomes" id="UP000054217"/>
    </source>
</evidence>
<dbReference type="OrthoDB" id="3203937at2759"/>
<dbReference type="SUPFAM" id="SSF46689">
    <property type="entry name" value="Homeodomain-like"/>
    <property type="match status" value="1"/>
</dbReference>
<organism evidence="2 3">
    <name type="scientific">Pisolithus tinctorius Marx 270</name>
    <dbReference type="NCBI Taxonomy" id="870435"/>
    <lineage>
        <taxon>Eukaryota</taxon>
        <taxon>Fungi</taxon>
        <taxon>Dikarya</taxon>
        <taxon>Basidiomycota</taxon>
        <taxon>Agaricomycotina</taxon>
        <taxon>Agaricomycetes</taxon>
        <taxon>Agaricomycetidae</taxon>
        <taxon>Boletales</taxon>
        <taxon>Sclerodermatineae</taxon>
        <taxon>Pisolithaceae</taxon>
        <taxon>Pisolithus</taxon>
    </lineage>
</organism>
<dbReference type="InterPro" id="IPR025959">
    <property type="entry name" value="Winged_HTH_dom"/>
</dbReference>
<dbReference type="HOGENOM" id="CLU_056788_9_2_1"/>
<keyword evidence="3" id="KW-1185">Reference proteome</keyword>
<protein>
    <recommendedName>
        <fullName evidence="1">Winged helix-turn helix domain-containing protein</fullName>
    </recommendedName>
</protein>
<feature type="non-terminal residue" evidence="2">
    <location>
        <position position="125"/>
    </location>
</feature>
<evidence type="ECO:0000259" key="1">
    <source>
        <dbReference type="Pfam" id="PF13592"/>
    </source>
</evidence>
<reference evidence="3" key="2">
    <citation type="submission" date="2015-01" db="EMBL/GenBank/DDBJ databases">
        <title>Evolutionary Origins and Diversification of the Mycorrhizal Mutualists.</title>
        <authorList>
            <consortium name="DOE Joint Genome Institute"/>
            <consortium name="Mycorrhizal Genomics Consortium"/>
            <person name="Kohler A."/>
            <person name="Kuo A."/>
            <person name="Nagy L.G."/>
            <person name="Floudas D."/>
            <person name="Copeland A."/>
            <person name="Barry K.W."/>
            <person name="Cichocki N."/>
            <person name="Veneault-Fourrey C."/>
            <person name="LaButti K."/>
            <person name="Lindquist E.A."/>
            <person name="Lipzen A."/>
            <person name="Lundell T."/>
            <person name="Morin E."/>
            <person name="Murat C."/>
            <person name="Riley R."/>
            <person name="Ohm R."/>
            <person name="Sun H."/>
            <person name="Tunlid A."/>
            <person name="Henrissat B."/>
            <person name="Grigoriev I.V."/>
            <person name="Hibbett D.S."/>
            <person name="Martin F."/>
        </authorList>
    </citation>
    <scope>NUCLEOTIDE SEQUENCE [LARGE SCALE GENOMIC DNA]</scope>
    <source>
        <strain evidence="3">Marx 270</strain>
    </source>
</reference>
<evidence type="ECO:0000313" key="2">
    <source>
        <dbReference type="EMBL" id="KIO09220.1"/>
    </source>
</evidence>
<dbReference type="InterPro" id="IPR009057">
    <property type="entry name" value="Homeodomain-like_sf"/>
</dbReference>